<protein>
    <recommendedName>
        <fullName evidence="2">UBL3-like ubiquitin domain-containing protein</fullName>
    </recommendedName>
</protein>
<proteinExistence type="predicted"/>
<dbReference type="EMBL" id="DS114049">
    <property type="protein sequence ID" value="EAX91228.1"/>
    <property type="molecule type" value="Genomic_DNA"/>
</dbReference>
<dbReference type="InParanoid" id="A2FV31"/>
<dbReference type="Proteomes" id="UP000001542">
    <property type="component" value="Unassembled WGS sequence"/>
</dbReference>
<dbReference type="VEuPathDB" id="TrichDB:TVAGG3_0314660"/>
<feature type="domain" description="UBL3-like ubiquitin" evidence="2">
    <location>
        <begin position="7"/>
        <end position="79"/>
    </location>
</feature>
<gene>
    <name evidence="3" type="ORF">TVAG_210530</name>
</gene>
<dbReference type="SUPFAM" id="SSF54236">
    <property type="entry name" value="Ubiquitin-like"/>
    <property type="match status" value="1"/>
</dbReference>
<accession>A2FV31</accession>
<evidence type="ECO:0000313" key="3">
    <source>
        <dbReference type="EMBL" id="EAX91228.1"/>
    </source>
</evidence>
<evidence type="ECO:0000259" key="2">
    <source>
        <dbReference type="Pfam" id="PF13881"/>
    </source>
</evidence>
<dbReference type="InterPro" id="IPR029071">
    <property type="entry name" value="Ubiquitin-like_domsf"/>
</dbReference>
<dbReference type="RefSeq" id="XP_001304158.1">
    <property type="nucleotide sequence ID" value="XM_001304157.1"/>
</dbReference>
<reference evidence="3" key="2">
    <citation type="journal article" date="2007" name="Science">
        <title>Draft genome sequence of the sexually transmitted pathogen Trichomonas vaginalis.</title>
        <authorList>
            <person name="Carlton J.M."/>
            <person name="Hirt R.P."/>
            <person name="Silva J.C."/>
            <person name="Delcher A.L."/>
            <person name="Schatz M."/>
            <person name="Zhao Q."/>
            <person name="Wortman J.R."/>
            <person name="Bidwell S.L."/>
            <person name="Alsmark U.C.M."/>
            <person name="Besteiro S."/>
            <person name="Sicheritz-Ponten T."/>
            <person name="Noel C.J."/>
            <person name="Dacks J.B."/>
            <person name="Foster P.G."/>
            <person name="Simillion C."/>
            <person name="Van de Peer Y."/>
            <person name="Miranda-Saavedra D."/>
            <person name="Barton G.J."/>
            <person name="Westrop G.D."/>
            <person name="Mueller S."/>
            <person name="Dessi D."/>
            <person name="Fiori P.L."/>
            <person name="Ren Q."/>
            <person name="Paulsen I."/>
            <person name="Zhang H."/>
            <person name="Bastida-Corcuera F.D."/>
            <person name="Simoes-Barbosa A."/>
            <person name="Brown M.T."/>
            <person name="Hayes R.D."/>
            <person name="Mukherjee M."/>
            <person name="Okumura C.Y."/>
            <person name="Schneider R."/>
            <person name="Smith A.J."/>
            <person name="Vanacova S."/>
            <person name="Villalvazo M."/>
            <person name="Haas B.J."/>
            <person name="Pertea M."/>
            <person name="Feldblyum T.V."/>
            <person name="Utterback T.R."/>
            <person name="Shu C.L."/>
            <person name="Osoegawa K."/>
            <person name="de Jong P.J."/>
            <person name="Hrdy I."/>
            <person name="Horvathova L."/>
            <person name="Zubacova Z."/>
            <person name="Dolezal P."/>
            <person name="Malik S.B."/>
            <person name="Logsdon J.M. Jr."/>
            <person name="Henze K."/>
            <person name="Gupta A."/>
            <person name="Wang C.C."/>
            <person name="Dunne R.L."/>
            <person name="Upcroft J.A."/>
            <person name="Upcroft P."/>
            <person name="White O."/>
            <person name="Salzberg S.L."/>
            <person name="Tang P."/>
            <person name="Chiu C.-H."/>
            <person name="Lee Y.-S."/>
            <person name="Embley T.M."/>
            <person name="Coombs G.H."/>
            <person name="Mottram J.C."/>
            <person name="Tachezy J."/>
            <person name="Fraser-Liggett C.M."/>
            <person name="Johnson P.J."/>
        </authorList>
    </citation>
    <scope>NUCLEOTIDE SEQUENCE [LARGE SCALE GENOMIC DNA]</scope>
    <source>
        <strain evidence="3">G3</strain>
    </source>
</reference>
<evidence type="ECO:0000256" key="1">
    <source>
        <dbReference type="SAM" id="MobiDB-lite"/>
    </source>
</evidence>
<dbReference type="KEGG" id="tva:4748921"/>
<evidence type="ECO:0000313" key="4">
    <source>
        <dbReference type="Proteomes" id="UP000001542"/>
    </source>
</evidence>
<dbReference type="Gene3D" id="3.10.20.90">
    <property type="entry name" value="Phosphatidylinositol 3-kinase Catalytic Subunit, Chain A, domain 1"/>
    <property type="match status" value="1"/>
</dbReference>
<dbReference type="AlphaFoldDB" id="A2FV31"/>
<keyword evidence="4" id="KW-1185">Reference proteome</keyword>
<reference evidence="3" key="1">
    <citation type="submission" date="2006-10" db="EMBL/GenBank/DDBJ databases">
        <authorList>
            <person name="Amadeo P."/>
            <person name="Zhao Q."/>
            <person name="Wortman J."/>
            <person name="Fraser-Liggett C."/>
            <person name="Carlton J."/>
        </authorList>
    </citation>
    <scope>NUCLEOTIDE SEQUENCE</scope>
    <source>
        <strain evidence="3">G3</strain>
    </source>
</reference>
<dbReference type="Pfam" id="PF13881">
    <property type="entry name" value="Rad60-SLD_2"/>
    <property type="match status" value="1"/>
</dbReference>
<dbReference type="VEuPathDB" id="TrichDB:TVAG_210530"/>
<feature type="region of interest" description="Disordered" evidence="1">
    <location>
        <begin position="87"/>
        <end position="106"/>
    </location>
</feature>
<sequence length="113" mass="12596">MTTSLQFMLPGREDKIPMNEVSLNYTVQDIRQALLPKLSEIKQNPPTTSSQIRLIYNGRVLIGTTPLDNIINKSIDPPYTFQILIGQLGSNPDPSEQPPIDTSEQKDACCLLI</sequence>
<name>A2FV31_TRIV3</name>
<dbReference type="InterPro" id="IPR039540">
    <property type="entry name" value="UBL3-like_ubiquitin_dom"/>
</dbReference>
<organism evidence="3 4">
    <name type="scientific">Trichomonas vaginalis (strain ATCC PRA-98 / G3)</name>
    <dbReference type="NCBI Taxonomy" id="412133"/>
    <lineage>
        <taxon>Eukaryota</taxon>
        <taxon>Metamonada</taxon>
        <taxon>Parabasalia</taxon>
        <taxon>Trichomonadida</taxon>
        <taxon>Trichomonadidae</taxon>
        <taxon>Trichomonas</taxon>
    </lineage>
</organism>